<gene>
    <name evidence="1" type="ORF">J0H12_04000</name>
</gene>
<dbReference type="EMBL" id="JAFKGL010000016">
    <property type="protein sequence ID" value="MBN9413066.1"/>
    <property type="molecule type" value="Genomic_DNA"/>
</dbReference>
<evidence type="ECO:0000313" key="1">
    <source>
        <dbReference type="EMBL" id="MBN9413066.1"/>
    </source>
</evidence>
<dbReference type="InterPro" id="IPR009061">
    <property type="entry name" value="DNA-bd_dom_put_sf"/>
</dbReference>
<protein>
    <submittedName>
        <fullName evidence="1">Helix-turn-helix domain-containing protein</fullName>
    </submittedName>
</protein>
<evidence type="ECO:0000313" key="2">
    <source>
        <dbReference type="Proteomes" id="UP000664414"/>
    </source>
</evidence>
<accession>A0A8J7TT63</accession>
<organism evidence="1 2">
    <name type="scientific">Candidatus Paracaedimonas acanthamoebae</name>
    <dbReference type="NCBI Taxonomy" id="244581"/>
    <lineage>
        <taxon>Bacteria</taxon>
        <taxon>Pseudomonadati</taxon>
        <taxon>Pseudomonadota</taxon>
        <taxon>Alphaproteobacteria</taxon>
        <taxon>Holosporales</taxon>
        <taxon>Caedimonadaceae</taxon>
        <taxon>Candidatus Paracaedimonas</taxon>
    </lineage>
</organism>
<sequence>MDNRFLTPAALAQRWNLEPNTLGQWRWNGRGPKYLKIGRRVLYRLCDVEEFEKRSLRQHTSQTFVDESNETSNFLYT</sequence>
<name>A0A8J7TT63_9PROT</name>
<dbReference type="Proteomes" id="UP000664414">
    <property type="component" value="Unassembled WGS sequence"/>
</dbReference>
<dbReference type="AlphaFoldDB" id="A0A8J7TT63"/>
<dbReference type="SUPFAM" id="SSF46955">
    <property type="entry name" value="Putative DNA-binding domain"/>
    <property type="match status" value="1"/>
</dbReference>
<reference evidence="1" key="1">
    <citation type="submission" date="2021-02" db="EMBL/GenBank/DDBJ databases">
        <title>Thiocyanate and organic carbon inputs drive convergent selection for specific autotrophic Afipia and Thiobacillus strains within complex microbiomes.</title>
        <authorList>
            <person name="Huddy R.J."/>
            <person name="Sachdeva R."/>
            <person name="Kadzinga F."/>
            <person name="Kantor R.S."/>
            <person name="Harrison S.T.L."/>
            <person name="Banfield J.F."/>
        </authorList>
    </citation>
    <scope>NUCLEOTIDE SEQUENCE</scope>
    <source>
        <strain evidence="1">SCN18_10_11_15_R4_P_38_20</strain>
    </source>
</reference>
<comment type="caution">
    <text evidence="1">The sequence shown here is derived from an EMBL/GenBank/DDBJ whole genome shotgun (WGS) entry which is preliminary data.</text>
</comment>
<proteinExistence type="predicted"/>